<dbReference type="InterPro" id="IPR003735">
    <property type="entry name" value="Metal_Tscrpt_repr"/>
</dbReference>
<dbReference type="CDD" id="cd10148">
    <property type="entry name" value="CsoR-like_DUF156"/>
    <property type="match status" value="1"/>
</dbReference>
<evidence type="ECO:0000313" key="3">
    <source>
        <dbReference type="EMBL" id="AWB84603.1"/>
    </source>
</evidence>
<dbReference type="KEGG" id="clia:C3E79_09055"/>
<name>A0A2S0WFP1_9CORY</name>
<evidence type="ECO:0000256" key="1">
    <source>
        <dbReference type="ARBA" id="ARBA00005428"/>
    </source>
</evidence>
<accession>A0A2S0WFP1</accession>
<proteinExistence type="inferred from homology"/>
<dbReference type="RefSeq" id="WP_108404611.1">
    <property type="nucleotide sequence ID" value="NZ_CP026948.1"/>
</dbReference>
<keyword evidence="2" id="KW-0186">Copper</keyword>
<dbReference type="OrthoDB" id="9811244at2"/>
<dbReference type="InterPro" id="IPR038390">
    <property type="entry name" value="Metal_Tscrpt_repr_sf"/>
</dbReference>
<sequence>MTSEHPAAEQSGAARPASPEFPGSHGYSHDKARYAARMRRIEGQVRGISRMIEDDKYCIDILTQISAATSALENVGLALLDEHLAHCVAGAAGASPDAVDARVEEAMQAIKRMVKS</sequence>
<dbReference type="GO" id="GO:0046872">
    <property type="term" value="F:metal ion binding"/>
    <property type="evidence" value="ECO:0007669"/>
    <property type="project" value="InterPro"/>
</dbReference>
<organism evidence="3 4">
    <name type="scientific">Corynebacterium liangguodongii</name>
    <dbReference type="NCBI Taxonomy" id="2079535"/>
    <lineage>
        <taxon>Bacteria</taxon>
        <taxon>Bacillati</taxon>
        <taxon>Actinomycetota</taxon>
        <taxon>Actinomycetes</taxon>
        <taxon>Mycobacteriales</taxon>
        <taxon>Corynebacteriaceae</taxon>
        <taxon>Corynebacterium</taxon>
    </lineage>
</organism>
<reference evidence="4" key="1">
    <citation type="submission" date="2018-01" db="EMBL/GenBank/DDBJ databases">
        <authorList>
            <person name="Li J."/>
        </authorList>
    </citation>
    <scope>NUCLEOTIDE SEQUENCE [LARGE SCALE GENOMIC DNA]</scope>
    <source>
        <strain evidence="4">2184</strain>
    </source>
</reference>
<dbReference type="AlphaFoldDB" id="A0A2S0WFP1"/>
<evidence type="ECO:0000313" key="4">
    <source>
        <dbReference type="Proteomes" id="UP000244754"/>
    </source>
</evidence>
<dbReference type="EMBL" id="CP026948">
    <property type="protein sequence ID" value="AWB84603.1"/>
    <property type="molecule type" value="Genomic_DNA"/>
</dbReference>
<dbReference type="Proteomes" id="UP000244754">
    <property type="component" value="Chromosome"/>
</dbReference>
<dbReference type="GO" id="GO:0003677">
    <property type="term" value="F:DNA binding"/>
    <property type="evidence" value="ECO:0007669"/>
    <property type="project" value="InterPro"/>
</dbReference>
<dbReference type="GO" id="GO:0045892">
    <property type="term" value="P:negative regulation of DNA-templated transcription"/>
    <property type="evidence" value="ECO:0007669"/>
    <property type="project" value="UniProtKB-ARBA"/>
</dbReference>
<evidence type="ECO:0000256" key="2">
    <source>
        <dbReference type="ARBA" id="ARBA00023008"/>
    </source>
</evidence>
<comment type="similarity">
    <text evidence="1">Belongs to the CsoR family.</text>
</comment>
<protein>
    <submittedName>
        <fullName evidence="3">Transcriptional regulator</fullName>
    </submittedName>
</protein>
<dbReference type="PANTHER" id="PTHR33677">
    <property type="entry name" value="TRANSCRIPTIONAL REPRESSOR FRMR-RELATED"/>
    <property type="match status" value="1"/>
</dbReference>
<dbReference type="Gene3D" id="1.20.58.1000">
    <property type="entry name" value="Metal-sensitive repressor, helix protomer"/>
    <property type="match status" value="1"/>
</dbReference>
<gene>
    <name evidence="3" type="ORF">C3E79_09055</name>
</gene>
<dbReference type="PANTHER" id="PTHR33677:SF3">
    <property type="entry name" value="COPPER-SENSING TRANSCRIPTIONAL REPRESSOR RICR"/>
    <property type="match status" value="1"/>
</dbReference>
<dbReference type="Pfam" id="PF02583">
    <property type="entry name" value="Trns_repr_metal"/>
    <property type="match status" value="1"/>
</dbReference>
<keyword evidence="4" id="KW-1185">Reference proteome</keyword>